<proteinExistence type="predicted"/>
<feature type="region of interest" description="Disordered" evidence="1">
    <location>
        <begin position="38"/>
        <end position="64"/>
    </location>
</feature>
<dbReference type="AlphaFoldDB" id="A0ABC8THU2"/>
<reference evidence="2 3" key="1">
    <citation type="submission" date="2024-02" db="EMBL/GenBank/DDBJ databases">
        <authorList>
            <person name="Vignale AGUSTIN F."/>
            <person name="Sosa J E."/>
            <person name="Modenutti C."/>
        </authorList>
    </citation>
    <scope>NUCLEOTIDE SEQUENCE [LARGE SCALE GENOMIC DNA]</scope>
</reference>
<keyword evidence="3" id="KW-1185">Reference proteome</keyword>
<evidence type="ECO:0000313" key="3">
    <source>
        <dbReference type="Proteomes" id="UP001642360"/>
    </source>
</evidence>
<comment type="caution">
    <text evidence="2">The sequence shown here is derived from an EMBL/GenBank/DDBJ whole genome shotgun (WGS) entry which is preliminary data.</text>
</comment>
<feature type="compositionally biased region" description="Polar residues" evidence="1">
    <location>
        <begin position="40"/>
        <end position="52"/>
    </location>
</feature>
<sequence>MTRVFPREPLPVVPPPPAPSVIPVEVPPTATLDIPPLTLGASTSAQPTTAPRSSIVLDLEEYSD</sequence>
<gene>
    <name evidence="2" type="ORF">ILEXP_LOCUS36689</name>
</gene>
<dbReference type="Proteomes" id="UP001642360">
    <property type="component" value="Unassembled WGS sequence"/>
</dbReference>
<name>A0ABC8THU2_9AQUA</name>
<protein>
    <submittedName>
        <fullName evidence="2">Uncharacterized protein</fullName>
    </submittedName>
</protein>
<evidence type="ECO:0000256" key="1">
    <source>
        <dbReference type="SAM" id="MobiDB-lite"/>
    </source>
</evidence>
<evidence type="ECO:0000313" key="2">
    <source>
        <dbReference type="EMBL" id="CAK9167416.1"/>
    </source>
</evidence>
<accession>A0ABC8THU2</accession>
<organism evidence="2 3">
    <name type="scientific">Ilex paraguariensis</name>
    <name type="common">yerba mate</name>
    <dbReference type="NCBI Taxonomy" id="185542"/>
    <lineage>
        <taxon>Eukaryota</taxon>
        <taxon>Viridiplantae</taxon>
        <taxon>Streptophyta</taxon>
        <taxon>Embryophyta</taxon>
        <taxon>Tracheophyta</taxon>
        <taxon>Spermatophyta</taxon>
        <taxon>Magnoliopsida</taxon>
        <taxon>eudicotyledons</taxon>
        <taxon>Gunneridae</taxon>
        <taxon>Pentapetalae</taxon>
        <taxon>asterids</taxon>
        <taxon>campanulids</taxon>
        <taxon>Aquifoliales</taxon>
        <taxon>Aquifoliaceae</taxon>
        <taxon>Ilex</taxon>
    </lineage>
</organism>
<dbReference type="EMBL" id="CAUOFW020004835">
    <property type="protein sequence ID" value="CAK9167416.1"/>
    <property type="molecule type" value="Genomic_DNA"/>
</dbReference>